<accession>A0ABU8SB74</accession>
<dbReference type="NCBIfam" id="TIGR03620">
    <property type="entry name" value="F420_MSMEG_4141"/>
    <property type="match status" value="1"/>
</dbReference>
<evidence type="ECO:0000259" key="2">
    <source>
        <dbReference type="Pfam" id="PF00296"/>
    </source>
</evidence>
<dbReference type="PANTHER" id="PTHR43244">
    <property type="match status" value="1"/>
</dbReference>
<dbReference type="RefSeq" id="WP_339968225.1">
    <property type="nucleotide sequence ID" value="NZ_JBBHJY010000008.1"/>
</dbReference>
<protein>
    <submittedName>
        <fullName evidence="3">TIGR03620 family F420-dependent LLM class oxidoreductase</fullName>
    </submittedName>
</protein>
<feature type="domain" description="Luciferase-like" evidence="2">
    <location>
        <begin position="19"/>
        <end position="255"/>
    </location>
</feature>
<sequence>MDLGKVGVWSMELRFGDKAEAASGAAEIEALGYGAIWVPGGIGGDITGDLDHLLAATQTIVVATGIINIWKHEPAEIAAWFLALPDHQRSRVMLGLGVSHGPIIGENWNRPVAKMAAWLDAFEAAGMPMEQTCLAALGPKMLELAGQRTAGAHPYLITPAHSAEARAIMGPGKLVAPEQGVVLDSDPARARAKASEALTHYRRLPNYCNSWKRLGFTDEDIEQESEALLSGIFAMGDAEAIAARVREHCDAGADHVCVQTITGGAGLSASLADLRVLAGVLL</sequence>
<dbReference type="Gene3D" id="3.20.20.30">
    <property type="entry name" value="Luciferase-like domain"/>
    <property type="match status" value="2"/>
</dbReference>
<organism evidence="3 4">
    <name type="scientific">Novosphingobium aquae</name>
    <dbReference type="NCBI Taxonomy" id="3133435"/>
    <lineage>
        <taxon>Bacteria</taxon>
        <taxon>Pseudomonadati</taxon>
        <taxon>Pseudomonadota</taxon>
        <taxon>Alphaproteobacteria</taxon>
        <taxon>Sphingomonadales</taxon>
        <taxon>Sphingomonadaceae</taxon>
        <taxon>Novosphingobium</taxon>
    </lineage>
</organism>
<evidence type="ECO:0000256" key="1">
    <source>
        <dbReference type="ARBA" id="ARBA00023002"/>
    </source>
</evidence>
<dbReference type="Pfam" id="PF00296">
    <property type="entry name" value="Bac_luciferase"/>
    <property type="match status" value="1"/>
</dbReference>
<dbReference type="PANTHER" id="PTHR43244:SF1">
    <property type="entry name" value="5,10-METHYLENETETRAHYDROMETHANOPTERIN REDUCTASE"/>
    <property type="match status" value="1"/>
</dbReference>
<gene>
    <name evidence="3" type="ORF">WG900_14975</name>
</gene>
<keyword evidence="1" id="KW-0560">Oxidoreductase</keyword>
<dbReference type="SUPFAM" id="SSF51679">
    <property type="entry name" value="Bacterial luciferase-like"/>
    <property type="match status" value="1"/>
</dbReference>
<dbReference type="InterPro" id="IPR019922">
    <property type="entry name" value="Lucif-like_OxRdatse_MSMEG_4141"/>
</dbReference>
<proteinExistence type="predicted"/>
<dbReference type="InterPro" id="IPR011251">
    <property type="entry name" value="Luciferase-like_dom"/>
</dbReference>
<dbReference type="InterPro" id="IPR050564">
    <property type="entry name" value="F420-G6PD/mer"/>
</dbReference>
<evidence type="ECO:0000313" key="4">
    <source>
        <dbReference type="Proteomes" id="UP001379235"/>
    </source>
</evidence>
<evidence type="ECO:0000313" key="3">
    <source>
        <dbReference type="EMBL" id="MEJ6011222.1"/>
    </source>
</evidence>
<dbReference type="EMBL" id="JBBHJY010000008">
    <property type="protein sequence ID" value="MEJ6011222.1"/>
    <property type="molecule type" value="Genomic_DNA"/>
</dbReference>
<keyword evidence="4" id="KW-1185">Reference proteome</keyword>
<name>A0ABU8SB74_9SPHN</name>
<dbReference type="Proteomes" id="UP001379235">
    <property type="component" value="Unassembled WGS sequence"/>
</dbReference>
<reference evidence="3 4" key="1">
    <citation type="submission" date="2024-03" db="EMBL/GenBank/DDBJ databases">
        <authorList>
            <person name="Jo J.-H."/>
        </authorList>
    </citation>
    <scope>NUCLEOTIDE SEQUENCE [LARGE SCALE GENOMIC DNA]</scope>
    <source>
        <strain evidence="3 4">AS3R-12</strain>
    </source>
</reference>
<dbReference type="InterPro" id="IPR036661">
    <property type="entry name" value="Luciferase-like_sf"/>
</dbReference>
<comment type="caution">
    <text evidence="3">The sequence shown here is derived from an EMBL/GenBank/DDBJ whole genome shotgun (WGS) entry which is preliminary data.</text>
</comment>